<dbReference type="AlphaFoldDB" id="C1F6T0"/>
<name>C1F6T0_ACIC5</name>
<evidence type="ECO:0000313" key="2">
    <source>
        <dbReference type="Proteomes" id="UP000002207"/>
    </source>
</evidence>
<protein>
    <recommendedName>
        <fullName evidence="3">Transposase</fullName>
    </recommendedName>
</protein>
<proteinExistence type="predicted"/>
<dbReference type="KEGG" id="aca:ACP_1587"/>
<dbReference type="HOGENOM" id="CLU_2257576_0_0_0"/>
<evidence type="ECO:0000313" key="1">
    <source>
        <dbReference type="EMBL" id="ACO32807.1"/>
    </source>
</evidence>
<evidence type="ECO:0008006" key="3">
    <source>
        <dbReference type="Google" id="ProtNLM"/>
    </source>
</evidence>
<dbReference type="EMBL" id="CP001472">
    <property type="protein sequence ID" value="ACO32807.1"/>
    <property type="molecule type" value="Genomic_DNA"/>
</dbReference>
<dbReference type="Proteomes" id="UP000002207">
    <property type="component" value="Chromosome"/>
</dbReference>
<dbReference type="InParanoid" id="C1F6T0"/>
<keyword evidence="2" id="KW-1185">Reference proteome</keyword>
<accession>C1F6T0</accession>
<gene>
    <name evidence="1" type="ordered locus">ACP_1587</name>
</gene>
<organism evidence="1 2">
    <name type="scientific">Acidobacterium capsulatum (strain ATCC 51196 / DSM 11244 / BCRC 80197 / JCM 7670 / NBRC 15755 / NCIMB 13165 / 161)</name>
    <dbReference type="NCBI Taxonomy" id="240015"/>
    <lineage>
        <taxon>Bacteria</taxon>
        <taxon>Pseudomonadati</taxon>
        <taxon>Acidobacteriota</taxon>
        <taxon>Terriglobia</taxon>
        <taxon>Terriglobales</taxon>
        <taxon>Acidobacteriaceae</taxon>
        <taxon>Acidobacterium</taxon>
    </lineage>
</organism>
<sequence length="103" mass="11461">MTAVHAKGSSKPHPIASLEAGIAKQTYYRWRREQGQIGLEGDDSVPAEKIYPFLSAEAAQFIASTRSVQVLVQFHLVLCFDTQSANYCDTTFVQQEERAGVRI</sequence>
<reference evidence="1 2" key="1">
    <citation type="journal article" date="2009" name="Appl. Environ. Microbiol.">
        <title>Three genomes from the phylum Acidobacteria provide insight into the lifestyles of these microorganisms in soils.</title>
        <authorList>
            <person name="Ward N.L."/>
            <person name="Challacombe J.F."/>
            <person name="Janssen P.H."/>
            <person name="Henrissat B."/>
            <person name="Coutinho P.M."/>
            <person name="Wu M."/>
            <person name="Xie G."/>
            <person name="Haft D.H."/>
            <person name="Sait M."/>
            <person name="Badger J."/>
            <person name="Barabote R.D."/>
            <person name="Bradley B."/>
            <person name="Brettin T.S."/>
            <person name="Brinkac L.M."/>
            <person name="Bruce D."/>
            <person name="Creasy T."/>
            <person name="Daugherty S.C."/>
            <person name="Davidsen T.M."/>
            <person name="DeBoy R.T."/>
            <person name="Detter J.C."/>
            <person name="Dodson R.J."/>
            <person name="Durkin A.S."/>
            <person name="Ganapathy A."/>
            <person name="Gwinn-Giglio M."/>
            <person name="Han C.S."/>
            <person name="Khouri H."/>
            <person name="Kiss H."/>
            <person name="Kothari S.P."/>
            <person name="Madupu R."/>
            <person name="Nelson K.E."/>
            <person name="Nelson W.C."/>
            <person name="Paulsen I."/>
            <person name="Penn K."/>
            <person name="Ren Q."/>
            <person name="Rosovitz M.J."/>
            <person name="Selengut J.D."/>
            <person name="Shrivastava S."/>
            <person name="Sullivan S.A."/>
            <person name="Tapia R."/>
            <person name="Thompson L.S."/>
            <person name="Watkins K.L."/>
            <person name="Yang Q."/>
            <person name="Yu C."/>
            <person name="Zafar N."/>
            <person name="Zhou L."/>
            <person name="Kuske C.R."/>
        </authorList>
    </citation>
    <scope>NUCLEOTIDE SEQUENCE [LARGE SCALE GENOMIC DNA]</scope>
    <source>
        <strain evidence="2">ATCC 51196 / DSM 11244 / BCRC 80197 / JCM 7670 / NBRC 15755 / NCIMB 13165 / 161</strain>
    </source>
</reference>